<evidence type="ECO:0000313" key="2">
    <source>
        <dbReference type="Proteomes" id="UP000298615"/>
    </source>
</evidence>
<dbReference type="OrthoDB" id="2381403at2"/>
<dbReference type="AlphaFoldDB" id="A0A4D7CSP3"/>
<dbReference type="EMBL" id="CP039712">
    <property type="protein sequence ID" value="QCI85491.1"/>
    <property type="molecule type" value="Genomic_DNA"/>
</dbReference>
<accession>A0A4D7CSP3</accession>
<gene>
    <name evidence="1" type="ORF">FA707_00260</name>
</gene>
<reference evidence="1 2" key="1">
    <citation type="submission" date="2019-04" db="EMBL/GenBank/DDBJ databases">
        <title>Vagococcus sp. nov., isolated from faeces of yaks (Bos grunniens).</title>
        <authorList>
            <person name="Ge Y."/>
        </authorList>
    </citation>
    <scope>NUCLEOTIDE SEQUENCE [LARGE SCALE GENOMIC DNA]</scope>
    <source>
        <strain evidence="1 2">MN-17</strain>
    </source>
</reference>
<dbReference type="RefSeq" id="WP_136952351.1">
    <property type="nucleotide sequence ID" value="NZ_CP039712.1"/>
</dbReference>
<dbReference type="PROSITE" id="PS51257">
    <property type="entry name" value="PROKAR_LIPOPROTEIN"/>
    <property type="match status" value="1"/>
</dbReference>
<organism evidence="1 2">
    <name type="scientific">Vagococcus zengguangii</name>
    <dbReference type="NCBI Taxonomy" id="2571750"/>
    <lineage>
        <taxon>Bacteria</taxon>
        <taxon>Bacillati</taxon>
        <taxon>Bacillota</taxon>
        <taxon>Bacilli</taxon>
        <taxon>Lactobacillales</taxon>
        <taxon>Enterococcaceae</taxon>
        <taxon>Vagococcus</taxon>
    </lineage>
</organism>
<keyword evidence="2" id="KW-1185">Reference proteome</keyword>
<sequence length="168" mass="19002">MRKIVLVISLFGLVVLAGCRKDDIGDKVQELAPEIHQVISGYRVNESGYLAYTDQQAESHVVFGTQKKGQYLVVYLWSLLEGFDQAEGLEAVTGESVPLTMKLLNEGGDYQVAEVIYPVDGEGYGDSIEEMFPKEYYQQLMNESVEEHNERINKLSEENKVKIDFKDN</sequence>
<proteinExistence type="predicted"/>
<name>A0A4D7CSP3_9ENTE</name>
<dbReference type="KEGG" id="vao:FA707_00260"/>
<evidence type="ECO:0000313" key="1">
    <source>
        <dbReference type="EMBL" id="QCI85491.1"/>
    </source>
</evidence>
<protein>
    <submittedName>
        <fullName evidence="1">Uncharacterized protein</fullName>
    </submittedName>
</protein>
<dbReference type="Proteomes" id="UP000298615">
    <property type="component" value="Chromosome"/>
</dbReference>